<feature type="chain" id="PRO_5038477010" evidence="1">
    <location>
        <begin position="23"/>
        <end position="186"/>
    </location>
</feature>
<evidence type="ECO:0000256" key="1">
    <source>
        <dbReference type="SAM" id="SignalP"/>
    </source>
</evidence>
<reference evidence="2" key="2">
    <citation type="submission" date="2021-04" db="EMBL/GenBank/DDBJ databases">
        <authorList>
            <person name="Gilroy R."/>
        </authorList>
    </citation>
    <scope>NUCLEOTIDE SEQUENCE</scope>
    <source>
        <strain evidence="2">23274</strain>
    </source>
</reference>
<evidence type="ECO:0000313" key="2">
    <source>
        <dbReference type="EMBL" id="HIX04024.1"/>
    </source>
</evidence>
<accession>A0A9D1V0Z6</accession>
<evidence type="ECO:0000313" key="3">
    <source>
        <dbReference type="Proteomes" id="UP000824202"/>
    </source>
</evidence>
<organism evidence="2 3">
    <name type="scientific">Candidatus Odoribacter faecigallinarum</name>
    <dbReference type="NCBI Taxonomy" id="2838706"/>
    <lineage>
        <taxon>Bacteria</taxon>
        <taxon>Pseudomonadati</taxon>
        <taxon>Bacteroidota</taxon>
        <taxon>Bacteroidia</taxon>
        <taxon>Bacteroidales</taxon>
        <taxon>Odoribacteraceae</taxon>
        <taxon>Odoribacter</taxon>
    </lineage>
</organism>
<protein>
    <submittedName>
        <fullName evidence="2">Uncharacterized protein</fullName>
    </submittedName>
</protein>
<sequence length="186" mass="20909">MKTICILSIVLSGMLFSFPGVAQDLASAGPVEKNVYVPGAENKVAEENDYRWEFLLSVKDDFSAEEYQHAEKSSFGKELGCLLNLYESSSVKKEQVVEGDPTIRTMIRKPAVYNSVKNIEKYYKKRVKDNSFSEADRAQFEHVIKVAISSLDTEETEEFEEALQSAKKDAVKQLAVFDAVLLTSVY</sequence>
<keyword evidence="1" id="KW-0732">Signal</keyword>
<dbReference type="Proteomes" id="UP000824202">
    <property type="component" value="Unassembled WGS sequence"/>
</dbReference>
<comment type="caution">
    <text evidence="2">The sequence shown here is derived from an EMBL/GenBank/DDBJ whole genome shotgun (WGS) entry which is preliminary data.</text>
</comment>
<gene>
    <name evidence="2" type="ORF">H9863_07930</name>
</gene>
<proteinExistence type="predicted"/>
<dbReference type="EMBL" id="DXFT01000155">
    <property type="protein sequence ID" value="HIX04024.1"/>
    <property type="molecule type" value="Genomic_DNA"/>
</dbReference>
<dbReference type="AlphaFoldDB" id="A0A9D1V0Z6"/>
<feature type="signal peptide" evidence="1">
    <location>
        <begin position="1"/>
        <end position="22"/>
    </location>
</feature>
<name>A0A9D1V0Z6_9BACT</name>
<reference evidence="2" key="1">
    <citation type="journal article" date="2021" name="PeerJ">
        <title>Extensive microbial diversity within the chicken gut microbiome revealed by metagenomics and culture.</title>
        <authorList>
            <person name="Gilroy R."/>
            <person name="Ravi A."/>
            <person name="Getino M."/>
            <person name="Pursley I."/>
            <person name="Horton D.L."/>
            <person name="Alikhan N.F."/>
            <person name="Baker D."/>
            <person name="Gharbi K."/>
            <person name="Hall N."/>
            <person name="Watson M."/>
            <person name="Adriaenssens E.M."/>
            <person name="Foster-Nyarko E."/>
            <person name="Jarju S."/>
            <person name="Secka A."/>
            <person name="Antonio M."/>
            <person name="Oren A."/>
            <person name="Chaudhuri R.R."/>
            <person name="La Ragione R."/>
            <person name="Hildebrand F."/>
            <person name="Pallen M.J."/>
        </authorList>
    </citation>
    <scope>NUCLEOTIDE SEQUENCE</scope>
    <source>
        <strain evidence="2">23274</strain>
    </source>
</reference>